<dbReference type="Proteomes" id="UP000192478">
    <property type="component" value="Chromosome"/>
</dbReference>
<sequence>MNKSDKALQLFNQGCNCAQSVCLAFSEEMGLDKEIALKISCGFGGGMRQGEVCGVVTGAIMILGLKGGQHGADDKKSKELIYQYVKEFNQRFINLNKTIICKELLGYDTSTEDGFKQAHEKGLFKNVCPKLIKDAVSILEEIL</sequence>
<dbReference type="InterPro" id="IPR036280">
    <property type="entry name" value="Multihaem_cyt_sf"/>
</dbReference>
<dbReference type="EMBL" id="CP017603">
    <property type="protein sequence ID" value="AOY76565.1"/>
    <property type="molecule type" value="Genomic_DNA"/>
</dbReference>
<dbReference type="Proteomes" id="UP000177894">
    <property type="component" value="Chromosome"/>
</dbReference>
<keyword evidence="3" id="KW-1185">Reference proteome</keyword>
<dbReference type="RefSeq" id="WP_070968335.1">
    <property type="nucleotide sequence ID" value="NZ_CP017603.1"/>
</dbReference>
<dbReference type="InterPro" id="IPR010181">
    <property type="entry name" value="CGCAxxGCC_motif"/>
</dbReference>
<proteinExistence type="predicted"/>
<evidence type="ECO:0000313" key="4">
    <source>
        <dbReference type="Proteomes" id="UP000192478"/>
    </source>
</evidence>
<organism evidence="2 4">
    <name type="scientific">Clostridium formicaceticum</name>
    <dbReference type="NCBI Taxonomy" id="1497"/>
    <lineage>
        <taxon>Bacteria</taxon>
        <taxon>Bacillati</taxon>
        <taxon>Bacillota</taxon>
        <taxon>Clostridia</taxon>
        <taxon>Eubacteriales</taxon>
        <taxon>Clostridiaceae</taxon>
        <taxon>Clostridium</taxon>
    </lineage>
</organism>
<evidence type="ECO:0000313" key="1">
    <source>
        <dbReference type="EMBL" id="AOY76565.1"/>
    </source>
</evidence>
<evidence type="ECO:0000313" key="2">
    <source>
        <dbReference type="EMBL" id="ARE86984.1"/>
    </source>
</evidence>
<dbReference type="KEGG" id="cfm:BJL90_12270"/>
<dbReference type="SUPFAM" id="SSF48695">
    <property type="entry name" value="Multiheme cytochromes"/>
    <property type="match status" value="1"/>
</dbReference>
<dbReference type="EMBL" id="CP020559">
    <property type="protein sequence ID" value="ARE86984.1"/>
    <property type="molecule type" value="Genomic_DNA"/>
</dbReference>
<dbReference type="NCBIfam" id="TIGR01909">
    <property type="entry name" value="C_GCAxxG_C_C"/>
    <property type="match status" value="1"/>
</dbReference>
<evidence type="ECO:0000313" key="3">
    <source>
        <dbReference type="Proteomes" id="UP000177894"/>
    </source>
</evidence>
<dbReference type="Pfam" id="PF09719">
    <property type="entry name" value="C_GCAxxG_C_C"/>
    <property type="match status" value="1"/>
</dbReference>
<reference evidence="2 4" key="2">
    <citation type="submission" date="2017-03" db="EMBL/GenBank/DDBJ databases">
        <title>Complete sequence of Clostridium formicaceticum DSM 92.</title>
        <authorList>
            <person name="Poehlein A."/>
            <person name="Karl M."/>
            <person name="Bengelsdorf F.R."/>
            <person name="Duerre P."/>
            <person name="Daniel R."/>
        </authorList>
    </citation>
    <scope>NUCLEOTIDE SEQUENCE [LARGE SCALE GENOMIC DNA]</scope>
    <source>
        <strain evidence="2 4">DSM 92</strain>
    </source>
</reference>
<dbReference type="AlphaFoldDB" id="A0AAC9WFS0"/>
<protein>
    <submittedName>
        <fullName evidence="2">Redox-active protein (C_GCAxxG_C_C)</fullName>
    </submittedName>
</protein>
<name>A0AAC9WFS0_9CLOT</name>
<accession>A0AAC9WFS0</accession>
<gene>
    <name evidence="1" type="ORF">BJL90_12270</name>
    <name evidence="2" type="ORF">CLFO_13690</name>
</gene>
<reference evidence="1 3" key="1">
    <citation type="submission" date="2016-10" db="EMBL/GenBank/DDBJ databases">
        <title>Complete Genome Sequence of Acetogen Clostridium formicoaceticum ATCC 27076.</title>
        <authorList>
            <person name="Bao T."/>
            <person name="Cheng C."/>
            <person name="Zhao J."/>
            <person name="Yang S.-T."/>
            <person name="Wang J."/>
            <person name="Wang M."/>
        </authorList>
    </citation>
    <scope>NUCLEOTIDE SEQUENCE [LARGE SCALE GENOMIC DNA]</scope>
    <source>
        <strain evidence="1 3">ATCC 27076</strain>
    </source>
</reference>